<evidence type="ECO:0000259" key="2">
    <source>
        <dbReference type="PROSITE" id="PS51084"/>
    </source>
</evidence>
<evidence type="ECO:0000313" key="3">
    <source>
        <dbReference type="EMBL" id="UZW75809.1"/>
    </source>
</evidence>
<organism evidence="3 4">
    <name type="scientific">Alkalimarinus sediminis</name>
    <dbReference type="NCBI Taxonomy" id="1632866"/>
    <lineage>
        <taxon>Bacteria</taxon>
        <taxon>Pseudomonadati</taxon>
        <taxon>Pseudomonadota</taxon>
        <taxon>Gammaproteobacteria</taxon>
        <taxon>Alteromonadales</taxon>
        <taxon>Alteromonadaceae</taxon>
        <taxon>Alkalimarinus</taxon>
    </lineage>
</organism>
<dbReference type="PIRSF" id="PIRSF000714">
    <property type="entry name" value="HIT"/>
    <property type="match status" value="1"/>
</dbReference>
<dbReference type="PROSITE" id="PS51084">
    <property type="entry name" value="HIT_2"/>
    <property type="match status" value="1"/>
</dbReference>
<dbReference type="InterPro" id="IPR026026">
    <property type="entry name" value="HIT_Hint"/>
</dbReference>
<dbReference type="Gene3D" id="3.30.428.10">
    <property type="entry name" value="HIT-like"/>
    <property type="match status" value="1"/>
</dbReference>
<name>A0A9E8HU72_9ALTE</name>
<accession>A0A9E8HU72</accession>
<protein>
    <submittedName>
        <fullName evidence="3">HIT domain-containing protein</fullName>
    </submittedName>
</protein>
<feature type="domain" description="HIT" evidence="2">
    <location>
        <begin position="38"/>
        <end position="107"/>
    </location>
</feature>
<comment type="caution">
    <text evidence="1">Lacks conserved residue(s) required for the propagation of feature annotation.</text>
</comment>
<dbReference type="KEGG" id="asem:NNL22_04275"/>
<dbReference type="EMBL" id="CP101527">
    <property type="protein sequence ID" value="UZW75809.1"/>
    <property type="molecule type" value="Genomic_DNA"/>
</dbReference>
<dbReference type="InterPro" id="IPR036265">
    <property type="entry name" value="HIT-like_sf"/>
</dbReference>
<evidence type="ECO:0000256" key="1">
    <source>
        <dbReference type="PROSITE-ProRule" id="PRU00464"/>
    </source>
</evidence>
<dbReference type="RefSeq" id="WP_251811558.1">
    <property type="nucleotide sequence ID" value="NZ_CP101527.1"/>
</dbReference>
<dbReference type="SUPFAM" id="SSF54197">
    <property type="entry name" value="HIT-like"/>
    <property type="match status" value="1"/>
</dbReference>
<dbReference type="GO" id="GO:0003824">
    <property type="term" value="F:catalytic activity"/>
    <property type="evidence" value="ECO:0007669"/>
    <property type="project" value="InterPro"/>
</dbReference>
<keyword evidence="4" id="KW-1185">Reference proteome</keyword>
<reference evidence="3" key="1">
    <citation type="submission" date="2022-07" db="EMBL/GenBank/DDBJ databases">
        <title>Alkalimarinus sp. nov., isolated from gut of a Alitta virens.</title>
        <authorList>
            <person name="Yang A.I."/>
            <person name="Shin N.-R."/>
        </authorList>
    </citation>
    <scope>NUCLEOTIDE SEQUENCE</scope>
    <source>
        <strain evidence="3">FA028</strain>
    </source>
</reference>
<dbReference type="Pfam" id="PF01230">
    <property type="entry name" value="HIT"/>
    <property type="match status" value="1"/>
</dbReference>
<evidence type="ECO:0000313" key="4">
    <source>
        <dbReference type="Proteomes" id="UP001164472"/>
    </source>
</evidence>
<proteinExistence type="predicted"/>
<dbReference type="Proteomes" id="UP001164472">
    <property type="component" value="Chromosome"/>
</dbReference>
<dbReference type="InterPro" id="IPR011146">
    <property type="entry name" value="HIT-like"/>
</dbReference>
<dbReference type="AlphaFoldDB" id="A0A9E8HU72"/>
<gene>
    <name evidence="3" type="ORF">NNL22_04275</name>
</gene>
<sequence>MNEQCFTLDERLSNDTVKLASWPLSEVLLMNDRQYPWVILVPRCAGVTEIYQLSEADQLQLLYESSYLGQQLMSAYMGDKLNVAALGNVVKQLHLHHVVRFEGDISWPGPIWGKHPVVQYTDEELDQQLEKLQKIANKRWD</sequence>